<evidence type="ECO:0000256" key="1">
    <source>
        <dbReference type="SAM" id="MobiDB-lite"/>
    </source>
</evidence>
<evidence type="ECO:0000313" key="2">
    <source>
        <dbReference type="EMBL" id="TNN38043.1"/>
    </source>
</evidence>
<protein>
    <submittedName>
        <fullName evidence="2">Uncharacterized protein</fullName>
    </submittedName>
</protein>
<feature type="region of interest" description="Disordered" evidence="1">
    <location>
        <begin position="124"/>
        <end position="143"/>
    </location>
</feature>
<accession>A0A4Z2FB98</accession>
<feature type="compositionally biased region" description="Basic and acidic residues" evidence="1">
    <location>
        <begin position="131"/>
        <end position="143"/>
    </location>
</feature>
<comment type="caution">
    <text evidence="2">The sequence shown here is derived from an EMBL/GenBank/DDBJ whole genome shotgun (WGS) entry which is preliminary data.</text>
</comment>
<reference evidence="2 3" key="1">
    <citation type="submission" date="2019-03" db="EMBL/GenBank/DDBJ databases">
        <title>First draft genome of Liparis tanakae, snailfish: a comprehensive survey of snailfish specific genes.</title>
        <authorList>
            <person name="Kim W."/>
            <person name="Song I."/>
            <person name="Jeong J.-H."/>
            <person name="Kim D."/>
            <person name="Kim S."/>
            <person name="Ryu S."/>
            <person name="Song J.Y."/>
            <person name="Lee S.K."/>
        </authorList>
    </citation>
    <scope>NUCLEOTIDE SEQUENCE [LARGE SCALE GENOMIC DNA]</scope>
    <source>
        <tissue evidence="2">Muscle</tissue>
    </source>
</reference>
<keyword evidence="3" id="KW-1185">Reference proteome</keyword>
<evidence type="ECO:0000313" key="3">
    <source>
        <dbReference type="Proteomes" id="UP000314294"/>
    </source>
</evidence>
<organism evidence="2 3">
    <name type="scientific">Liparis tanakae</name>
    <name type="common">Tanaka's snailfish</name>
    <dbReference type="NCBI Taxonomy" id="230148"/>
    <lineage>
        <taxon>Eukaryota</taxon>
        <taxon>Metazoa</taxon>
        <taxon>Chordata</taxon>
        <taxon>Craniata</taxon>
        <taxon>Vertebrata</taxon>
        <taxon>Euteleostomi</taxon>
        <taxon>Actinopterygii</taxon>
        <taxon>Neopterygii</taxon>
        <taxon>Teleostei</taxon>
        <taxon>Neoteleostei</taxon>
        <taxon>Acanthomorphata</taxon>
        <taxon>Eupercaria</taxon>
        <taxon>Perciformes</taxon>
        <taxon>Cottioidei</taxon>
        <taxon>Cottales</taxon>
        <taxon>Liparidae</taxon>
        <taxon>Liparis</taxon>
    </lineage>
</organism>
<gene>
    <name evidence="2" type="ORF">EYF80_051795</name>
</gene>
<name>A0A4Z2FB98_9TELE</name>
<dbReference type="Proteomes" id="UP000314294">
    <property type="component" value="Unassembled WGS sequence"/>
</dbReference>
<dbReference type="EMBL" id="SRLO01001413">
    <property type="protein sequence ID" value="TNN38043.1"/>
    <property type="molecule type" value="Genomic_DNA"/>
</dbReference>
<dbReference type="AlphaFoldDB" id="A0A4Z2FB98"/>
<sequence>MFAVTIKIDTETVSLLGRTLPISSPAASLVSRGPALNSDIRGQGLPLPGGGGGINIASLPKRMQQWTARKPASIGGGSRVSICLPAPHVLLLLVIQMLVSDFEYQTGRVAAAQATNMRRGLEGVSQLLPEQHLDGNRHGGEKK</sequence>
<proteinExistence type="predicted"/>